<protein>
    <submittedName>
        <fullName evidence="2">Putative type IV pilus assembly PilZ</fullName>
    </submittedName>
</protein>
<gene>
    <name evidence="2" type="ORF">DGI_3258</name>
</gene>
<dbReference type="Proteomes" id="UP000016587">
    <property type="component" value="Chromosome"/>
</dbReference>
<accession>T2GF86</accession>
<dbReference type="STRING" id="1121448.DGI_3258"/>
<dbReference type="Pfam" id="PF07238">
    <property type="entry name" value="PilZ"/>
    <property type="match status" value="1"/>
</dbReference>
<reference evidence="2 3" key="1">
    <citation type="journal article" date="2013" name="J. Bacteriol.">
        <title>Roles of HynAB and Ech, the only two hydrogenases found in the model sulfate reducer Desulfovibrio gigas.</title>
        <authorList>
            <person name="Morais-Silva F.O."/>
            <person name="Santos C.I."/>
            <person name="Rodrigues R."/>
            <person name="Pereira I.A."/>
            <person name="Rodrigues-Pousada C."/>
        </authorList>
    </citation>
    <scope>NUCLEOTIDE SEQUENCE [LARGE SCALE GENOMIC DNA]</scope>
    <source>
        <strain evidence="3">ATCC 19364 / DSM 1382 / NCIMB 9332 / VKM B-1759</strain>
    </source>
</reference>
<dbReference type="InterPro" id="IPR009875">
    <property type="entry name" value="PilZ_domain"/>
</dbReference>
<feature type="domain" description="PilZ" evidence="1">
    <location>
        <begin position="53"/>
        <end position="143"/>
    </location>
</feature>
<organism evidence="2 3">
    <name type="scientific">Megalodesulfovibrio gigas (strain ATCC 19364 / DSM 1382 / NCIMB 9332 / VKM B-1759)</name>
    <name type="common">Desulfovibrio gigas</name>
    <dbReference type="NCBI Taxonomy" id="1121448"/>
    <lineage>
        <taxon>Bacteria</taxon>
        <taxon>Pseudomonadati</taxon>
        <taxon>Thermodesulfobacteriota</taxon>
        <taxon>Desulfovibrionia</taxon>
        <taxon>Desulfovibrionales</taxon>
        <taxon>Desulfovibrionaceae</taxon>
        <taxon>Megalodesulfovibrio</taxon>
    </lineage>
</organism>
<dbReference type="HOGENOM" id="CLU_136655_0_0_7"/>
<evidence type="ECO:0000313" key="3">
    <source>
        <dbReference type="Proteomes" id="UP000016587"/>
    </source>
</evidence>
<evidence type="ECO:0000313" key="2">
    <source>
        <dbReference type="EMBL" id="AGW14958.1"/>
    </source>
</evidence>
<dbReference type="GO" id="GO:0035438">
    <property type="term" value="F:cyclic-di-GMP binding"/>
    <property type="evidence" value="ECO:0007669"/>
    <property type="project" value="InterPro"/>
</dbReference>
<reference evidence="3" key="2">
    <citation type="submission" date="2013-07" db="EMBL/GenBank/DDBJ databases">
        <authorList>
            <person name="Morais-Silva F.O."/>
            <person name="Rezende A.M."/>
            <person name="Pimentel C."/>
            <person name="Resende D.M."/>
            <person name="Santos C.I."/>
            <person name="Clemente C."/>
            <person name="de Oliveira L.M."/>
            <person name="da Silva S.M."/>
            <person name="Costa D.A."/>
            <person name="Varela-Raposo A."/>
            <person name="Horacio E.C.A."/>
            <person name="Matos M."/>
            <person name="Flores O."/>
            <person name="Ruiz J.C."/>
            <person name="Rodrigues-Pousada C."/>
        </authorList>
    </citation>
    <scope>NUCLEOTIDE SEQUENCE [LARGE SCALE GENOMIC DNA]</scope>
    <source>
        <strain evidence="3">ATCC 19364 / DSM 1382 / NCIMB 9332 / VKM B-1759</strain>
    </source>
</reference>
<evidence type="ECO:0000259" key="1">
    <source>
        <dbReference type="Pfam" id="PF07238"/>
    </source>
</evidence>
<dbReference type="PATRIC" id="fig|1121448.10.peg.3211"/>
<name>T2GF86_MEGG1</name>
<dbReference type="SUPFAM" id="SSF141371">
    <property type="entry name" value="PilZ domain-like"/>
    <property type="match status" value="1"/>
</dbReference>
<proteinExistence type="predicted"/>
<dbReference type="EMBL" id="CP006585">
    <property type="protein sequence ID" value="AGW14958.1"/>
    <property type="molecule type" value="Genomic_DNA"/>
</dbReference>
<dbReference type="Gene3D" id="2.40.10.220">
    <property type="entry name" value="predicted glycosyltransferase like domains"/>
    <property type="match status" value="1"/>
</dbReference>
<sequence>MHTFFADPQGMVTIVCPHCSRERRIDAARYKQGKKPLLVTCSCGHRFESHLELRQAPRKRVQLAGEYTHLETQERDELLIQNLSLTGMRFSIPDPHDVRMGDRLRVSFVLETPLRPTITRELEITGISRQVIHGRFTNAPARDADLGFYLMSQPQD</sequence>
<dbReference type="AlphaFoldDB" id="T2GF86"/>
<dbReference type="KEGG" id="dgg:DGI_3258"/>
<keyword evidence="3" id="KW-1185">Reference proteome</keyword>
<dbReference type="eggNOG" id="COG2199">
    <property type="taxonomic scope" value="Bacteria"/>
</dbReference>